<reference evidence="2 3" key="1">
    <citation type="submission" date="2015-07" db="EMBL/GenBank/DDBJ databases">
        <title>Comparative genomics of the Sigatoka disease complex on banana suggests a link between parallel evolutionary changes in Pseudocercospora fijiensis and Pseudocercospora eumusae and increased virulence on the banana host.</title>
        <authorList>
            <person name="Chang T.-C."/>
            <person name="Salvucci A."/>
            <person name="Crous P.W."/>
            <person name="Stergiopoulos I."/>
        </authorList>
    </citation>
    <scope>NUCLEOTIDE SEQUENCE [LARGE SCALE GENOMIC DNA]</scope>
    <source>
        <strain evidence="2 3">CBS 114824</strain>
    </source>
</reference>
<organism evidence="2 3">
    <name type="scientific">Pseudocercospora eumusae</name>
    <dbReference type="NCBI Taxonomy" id="321146"/>
    <lineage>
        <taxon>Eukaryota</taxon>
        <taxon>Fungi</taxon>
        <taxon>Dikarya</taxon>
        <taxon>Ascomycota</taxon>
        <taxon>Pezizomycotina</taxon>
        <taxon>Dothideomycetes</taxon>
        <taxon>Dothideomycetidae</taxon>
        <taxon>Mycosphaerellales</taxon>
        <taxon>Mycosphaerellaceae</taxon>
        <taxon>Pseudocercospora</taxon>
    </lineage>
</organism>
<dbReference type="EMBL" id="LFZN01000008">
    <property type="protein sequence ID" value="KXT06049.1"/>
    <property type="molecule type" value="Genomic_DNA"/>
</dbReference>
<proteinExistence type="predicted"/>
<gene>
    <name evidence="2" type="ORF">AC578_1289</name>
</gene>
<dbReference type="Proteomes" id="UP000070133">
    <property type="component" value="Unassembled WGS sequence"/>
</dbReference>
<accession>A0A139HUF8</accession>
<name>A0A139HUF8_9PEZI</name>
<sequence>MHTLSKQEGRYILANIGREKAVAKLFPGDLDDIPQWEEWRFQEYSSDIKHQGRRLKEGKAADVGVDPVQQGTAGLEQDNRNIATSSNSEVPEGK</sequence>
<feature type="compositionally biased region" description="Polar residues" evidence="1">
    <location>
        <begin position="80"/>
        <end position="94"/>
    </location>
</feature>
<evidence type="ECO:0000313" key="2">
    <source>
        <dbReference type="EMBL" id="KXT06049.1"/>
    </source>
</evidence>
<evidence type="ECO:0000256" key="1">
    <source>
        <dbReference type="SAM" id="MobiDB-lite"/>
    </source>
</evidence>
<comment type="caution">
    <text evidence="2">The sequence shown here is derived from an EMBL/GenBank/DDBJ whole genome shotgun (WGS) entry which is preliminary data.</text>
</comment>
<dbReference type="AlphaFoldDB" id="A0A139HUF8"/>
<feature type="region of interest" description="Disordered" evidence="1">
    <location>
        <begin position="58"/>
        <end position="94"/>
    </location>
</feature>
<protein>
    <submittedName>
        <fullName evidence="2">Uncharacterized protein</fullName>
    </submittedName>
</protein>
<keyword evidence="3" id="KW-1185">Reference proteome</keyword>
<evidence type="ECO:0000313" key="3">
    <source>
        <dbReference type="Proteomes" id="UP000070133"/>
    </source>
</evidence>